<keyword evidence="2" id="KW-1185">Reference proteome</keyword>
<gene>
    <name evidence="1" type="ORF">KALB_7320</name>
</gene>
<dbReference type="STRING" id="1449976.KALB_7320"/>
<dbReference type="Pfam" id="PF13671">
    <property type="entry name" value="AAA_33"/>
    <property type="match status" value="1"/>
</dbReference>
<dbReference type="eggNOG" id="COG4639">
    <property type="taxonomic scope" value="Bacteria"/>
</dbReference>
<dbReference type="SUPFAM" id="SSF52540">
    <property type="entry name" value="P-loop containing nucleoside triphosphate hydrolases"/>
    <property type="match status" value="1"/>
</dbReference>
<proteinExistence type="predicted"/>
<dbReference type="OrthoDB" id="3523587at2"/>
<reference evidence="1 2" key="1">
    <citation type="journal article" date="2014" name="BMC Genomics">
        <title>Complete genome sequence of producer of the glycopeptide antibiotic Aculeximycin Kutzneria albida DSM 43870T, a representative of minor genus of Pseudonocardiaceae.</title>
        <authorList>
            <person name="Rebets Y."/>
            <person name="Tokovenko B."/>
            <person name="Lushchyk I."/>
            <person name="Ruckert C."/>
            <person name="Zaburannyi N."/>
            <person name="Bechthold A."/>
            <person name="Kalinowski J."/>
            <person name="Luzhetskyy A."/>
        </authorList>
    </citation>
    <scope>NUCLEOTIDE SEQUENCE [LARGE SCALE GENOMIC DNA]</scope>
    <source>
        <strain evidence="1">DSM 43870</strain>
    </source>
</reference>
<protein>
    <submittedName>
        <fullName evidence="1">Uncharacterized protein</fullName>
    </submittedName>
</protein>
<dbReference type="KEGG" id="kal:KALB_7320"/>
<sequence>MTTTIRLGHRDLLVVCGLPGAGKTTLLRRVHVDPVPVLDSDQVRHRLGALLPARTPYRWYRPLVHAWHRARILRHAVLIRGPVVVHEPSTRATTRALLALVGLLTGRPVRMLWLDVSPEQALAGQHQRGRTVRPRSFARHVRRAQRVRAALLADRVPRGWRSARLLSRQGADRLHLAPPADVAVPAQLPSWVTH</sequence>
<dbReference type="HOGENOM" id="CLU_084942_1_0_11"/>
<dbReference type="RefSeq" id="WP_025360517.1">
    <property type="nucleotide sequence ID" value="NZ_CP007155.1"/>
</dbReference>
<name>W5WIL7_9PSEU</name>
<dbReference type="AlphaFoldDB" id="W5WIL7"/>
<dbReference type="EMBL" id="CP007155">
    <property type="protein sequence ID" value="AHI00678.1"/>
    <property type="molecule type" value="Genomic_DNA"/>
</dbReference>
<dbReference type="Proteomes" id="UP000019225">
    <property type="component" value="Chromosome"/>
</dbReference>
<organism evidence="1 2">
    <name type="scientific">Kutzneria albida DSM 43870</name>
    <dbReference type="NCBI Taxonomy" id="1449976"/>
    <lineage>
        <taxon>Bacteria</taxon>
        <taxon>Bacillati</taxon>
        <taxon>Actinomycetota</taxon>
        <taxon>Actinomycetes</taxon>
        <taxon>Pseudonocardiales</taxon>
        <taxon>Pseudonocardiaceae</taxon>
        <taxon>Kutzneria</taxon>
    </lineage>
</organism>
<accession>W5WIL7</accession>
<dbReference type="InterPro" id="IPR027417">
    <property type="entry name" value="P-loop_NTPase"/>
</dbReference>
<evidence type="ECO:0000313" key="1">
    <source>
        <dbReference type="EMBL" id="AHI00678.1"/>
    </source>
</evidence>
<evidence type="ECO:0000313" key="2">
    <source>
        <dbReference type="Proteomes" id="UP000019225"/>
    </source>
</evidence>
<dbReference type="Gene3D" id="3.40.50.300">
    <property type="entry name" value="P-loop containing nucleotide triphosphate hydrolases"/>
    <property type="match status" value="1"/>
</dbReference>